<feature type="transmembrane region" description="Helical" evidence="6">
    <location>
        <begin position="256"/>
        <end position="277"/>
    </location>
</feature>
<feature type="transmembrane region" description="Helical" evidence="6">
    <location>
        <begin position="124"/>
        <end position="145"/>
    </location>
</feature>
<keyword evidence="3 6" id="KW-0812">Transmembrane</keyword>
<evidence type="ECO:0000256" key="5">
    <source>
        <dbReference type="ARBA" id="ARBA00023136"/>
    </source>
</evidence>
<name>A5IYT6_MYCAP</name>
<dbReference type="NCBIfam" id="NF043062">
    <property type="entry name" value="MMSYN1_0881"/>
    <property type="match status" value="1"/>
</dbReference>
<dbReference type="KEGG" id="maa:MAG4970"/>
<dbReference type="EMBL" id="CU179680">
    <property type="protein sequence ID" value="CAL59195.1"/>
    <property type="molecule type" value="Genomic_DNA"/>
</dbReference>
<feature type="transmembrane region" description="Helical" evidence="6">
    <location>
        <begin position="100"/>
        <end position="118"/>
    </location>
</feature>
<dbReference type="InterPro" id="IPR011699">
    <property type="entry name" value="MFS_Mycoplasma"/>
</dbReference>
<dbReference type="Pfam" id="PF07672">
    <property type="entry name" value="MFS_Mycoplasma"/>
    <property type="match status" value="1"/>
</dbReference>
<gene>
    <name evidence="7" type="primary">uhpT</name>
    <name evidence="7" type="ordered locus">MAG4970</name>
</gene>
<feature type="transmembrane region" description="Helical" evidence="6">
    <location>
        <begin position="73"/>
        <end position="93"/>
    </location>
</feature>
<feature type="transmembrane region" description="Helical" evidence="6">
    <location>
        <begin position="326"/>
        <end position="348"/>
    </location>
</feature>
<dbReference type="InterPro" id="IPR054938">
    <property type="entry name" value="Hexose_phos_transporter"/>
</dbReference>
<dbReference type="Gene3D" id="1.20.1250.20">
    <property type="entry name" value="MFS general substrate transporter like domains"/>
    <property type="match status" value="1"/>
</dbReference>
<dbReference type="STRING" id="347257.MAG4970"/>
<feature type="transmembrane region" description="Helical" evidence="6">
    <location>
        <begin position="14"/>
        <end position="37"/>
    </location>
</feature>
<feature type="transmembrane region" description="Helical" evidence="6">
    <location>
        <begin position="297"/>
        <end position="317"/>
    </location>
</feature>
<feature type="transmembrane region" description="Helical" evidence="6">
    <location>
        <begin position="374"/>
        <end position="395"/>
    </location>
</feature>
<dbReference type="HOGENOM" id="CLU_033053_0_0_14"/>
<sequence>MNQKIHEWSQKHKVAYGFIIWGFISFAYLLFIANWGFTVGLGGKGVVDGTKHAGFLGYFNIVADNSFQFKNTAANWAITFGRGLGSVAVAFLLARLFHKWSTFIAIAMCLVGIPAQFMPGSGGGYVGFVVLRTIMAIGGTMLIILTQPVVANFFGPKQKALISQFGIWFYPLGTIISIIPFVILGSNVESLQKNWQLVFTLLGALSLIPLVVIGVFGTKFDVPAKIEGQNAPKVAKRSGFAILGDYLKKKSTYAWILLYGGWLAIAVFPTALTHVIWPNMAGITDAAVLPQFQKIAKIWQVIFLAAVFVGPISIGLWSRFNLKRRWFVGAIITLAVIFFILSTVVFVYGVAGGNGENAAIAALSDGKASAGSKYYVSLVFLYIFGFLTGLCTWGIQGVMLNLPHEYADRDPKTIGWMFSLIWGFGYIFYTIVFIIISVVPLSGTLSKQTVGLIQTIIIVVTTLIALGGVALLKEPRDDAKTFPWQKSPSMMEQKMEQK</sequence>
<evidence type="ECO:0000256" key="2">
    <source>
        <dbReference type="ARBA" id="ARBA00022475"/>
    </source>
</evidence>
<dbReference type="PHI-base" id="PHI:6515"/>
<comment type="subcellular location">
    <subcellularLocation>
        <location evidence="1">Cell membrane</location>
        <topology evidence="1">Multi-pass membrane protein</topology>
    </subcellularLocation>
</comment>
<feature type="transmembrane region" description="Helical" evidence="6">
    <location>
        <begin position="165"/>
        <end position="183"/>
    </location>
</feature>
<keyword evidence="4 6" id="KW-1133">Transmembrane helix</keyword>
<feature type="transmembrane region" description="Helical" evidence="6">
    <location>
        <begin position="451"/>
        <end position="472"/>
    </location>
</feature>
<accession>A5IYT6</accession>
<evidence type="ECO:0000313" key="7">
    <source>
        <dbReference type="EMBL" id="CAL59195.1"/>
    </source>
</evidence>
<evidence type="ECO:0000313" key="8">
    <source>
        <dbReference type="Proteomes" id="UP000007065"/>
    </source>
</evidence>
<dbReference type="AlphaFoldDB" id="A5IYT6"/>
<keyword evidence="5 6" id="KW-0472">Membrane</keyword>
<dbReference type="InterPro" id="IPR036259">
    <property type="entry name" value="MFS_trans_sf"/>
</dbReference>
<reference evidence="8" key="1">
    <citation type="journal article" date="2007" name="PLoS Genet.">
        <title>Being pathogenic, plastic, and sexual while living with a nearly minimal bacterial genome.</title>
        <authorList>
            <person name="Sirand-Pugnet P."/>
            <person name="Lartigue C."/>
            <person name="Marenda M."/>
            <person name="Jacob D."/>
            <person name="Barre A."/>
            <person name="Barbe V."/>
            <person name="Schenowitz C."/>
            <person name="Mangenot S."/>
            <person name="Couloux A."/>
            <person name="Segurens B."/>
            <person name="de Daruvar A."/>
            <person name="Blanchard A."/>
            <person name="Citti C."/>
        </authorList>
    </citation>
    <scope>NUCLEOTIDE SEQUENCE [LARGE SCALE GENOMIC DNA]</scope>
    <source>
        <strain evidence="8">PG2</strain>
    </source>
</reference>
<evidence type="ECO:0000256" key="6">
    <source>
        <dbReference type="SAM" id="Phobius"/>
    </source>
</evidence>
<evidence type="ECO:0000256" key="4">
    <source>
        <dbReference type="ARBA" id="ARBA00022989"/>
    </source>
</evidence>
<dbReference type="Proteomes" id="UP000007065">
    <property type="component" value="Chromosome"/>
</dbReference>
<protein>
    <submittedName>
        <fullName evidence="7">Hexosephosphate transport protein</fullName>
    </submittedName>
</protein>
<proteinExistence type="predicted"/>
<dbReference type="GO" id="GO:0005886">
    <property type="term" value="C:plasma membrane"/>
    <property type="evidence" value="ECO:0007669"/>
    <property type="project" value="UniProtKB-SubCell"/>
</dbReference>
<feature type="transmembrane region" description="Helical" evidence="6">
    <location>
        <begin position="195"/>
        <end position="216"/>
    </location>
</feature>
<dbReference type="GeneID" id="93358234"/>
<evidence type="ECO:0000256" key="1">
    <source>
        <dbReference type="ARBA" id="ARBA00004651"/>
    </source>
</evidence>
<keyword evidence="8" id="KW-1185">Reference proteome</keyword>
<organism evidence="7 8">
    <name type="scientific">Mycoplasmopsis agalactiae (strain NCTC 10123 / CIP 59.7 / PG2)</name>
    <name type="common">Mycoplasma agalactiae</name>
    <dbReference type="NCBI Taxonomy" id="347257"/>
    <lineage>
        <taxon>Bacteria</taxon>
        <taxon>Bacillati</taxon>
        <taxon>Mycoplasmatota</taxon>
        <taxon>Mycoplasmoidales</taxon>
        <taxon>Metamycoplasmataceae</taxon>
        <taxon>Mycoplasmopsis</taxon>
    </lineage>
</organism>
<dbReference type="RefSeq" id="WP_011949663.1">
    <property type="nucleotide sequence ID" value="NC_009497.1"/>
</dbReference>
<dbReference type="SUPFAM" id="SSF103473">
    <property type="entry name" value="MFS general substrate transporter"/>
    <property type="match status" value="1"/>
</dbReference>
<evidence type="ECO:0000256" key="3">
    <source>
        <dbReference type="ARBA" id="ARBA00022692"/>
    </source>
</evidence>
<keyword evidence="2" id="KW-1003">Cell membrane</keyword>
<feature type="transmembrane region" description="Helical" evidence="6">
    <location>
        <begin position="416"/>
        <end position="439"/>
    </location>
</feature>